<evidence type="ECO:0000256" key="1">
    <source>
        <dbReference type="ARBA" id="ARBA00004141"/>
    </source>
</evidence>
<accession>A0A1M7QIG5</accession>
<dbReference type="Proteomes" id="UP000184513">
    <property type="component" value="Unassembled WGS sequence"/>
</dbReference>
<evidence type="ECO:0000256" key="2">
    <source>
        <dbReference type="ARBA" id="ARBA00022692"/>
    </source>
</evidence>
<keyword evidence="7" id="KW-1185">Reference proteome</keyword>
<evidence type="ECO:0000256" key="4">
    <source>
        <dbReference type="ARBA" id="ARBA00023136"/>
    </source>
</evidence>
<dbReference type="InterPro" id="IPR002657">
    <property type="entry name" value="BilAc:Na_symport/Acr3"/>
</dbReference>
<dbReference type="PANTHER" id="PTHR10361:SF28">
    <property type="entry name" value="P3 PROTEIN-RELATED"/>
    <property type="match status" value="1"/>
</dbReference>
<feature type="transmembrane region" description="Helical" evidence="5">
    <location>
        <begin position="212"/>
        <end position="232"/>
    </location>
</feature>
<name>A0A1M7QIG5_9BACT</name>
<gene>
    <name evidence="6" type="ORF">SAMN04488057_11897</name>
</gene>
<dbReference type="InterPro" id="IPR004710">
    <property type="entry name" value="Bilac:Na_transpt"/>
</dbReference>
<feature type="transmembrane region" description="Helical" evidence="5">
    <location>
        <begin position="48"/>
        <end position="71"/>
    </location>
</feature>
<sequence length="305" mass="32926">MEILDEIRLNFNRDSLLLLNICMGLVMFGVAIELSLSDFKNVWQKPKSLMIGLMAQFLALPLLTFLLILFIDPIPSVALGMLLVASCSGGNLSNLLSVMAGGNGALSVSLTSIATLAAVIATPANFTFWGNLYLSGGTSLPQINISFIDMLETILLIVGIPLLLGMLLNHYFTKVIATIRKPIRILSMLIFIAFIVGAFAANFAIFMEYIHFIVLIVLLHNALAYGAGYGLGQLFGLSLPDKKAITIETGIQNSGIALVLIFNFFDGLGGMAIIAGWWGIWDMISGLALAWGLSKVKYTSKKVMA</sequence>
<evidence type="ECO:0000256" key="3">
    <source>
        <dbReference type="ARBA" id="ARBA00022989"/>
    </source>
</evidence>
<dbReference type="InterPro" id="IPR038770">
    <property type="entry name" value="Na+/solute_symporter_sf"/>
</dbReference>
<proteinExistence type="predicted"/>
<keyword evidence="4 5" id="KW-0472">Membrane</keyword>
<evidence type="ECO:0000256" key="5">
    <source>
        <dbReference type="SAM" id="Phobius"/>
    </source>
</evidence>
<feature type="transmembrane region" description="Helical" evidence="5">
    <location>
        <begin position="16"/>
        <end position="36"/>
    </location>
</feature>
<dbReference type="Pfam" id="PF01758">
    <property type="entry name" value="SBF"/>
    <property type="match status" value="1"/>
</dbReference>
<feature type="transmembrane region" description="Helical" evidence="5">
    <location>
        <begin position="154"/>
        <end position="173"/>
    </location>
</feature>
<dbReference type="PANTHER" id="PTHR10361">
    <property type="entry name" value="SODIUM-BILE ACID COTRANSPORTER"/>
    <property type="match status" value="1"/>
</dbReference>
<feature type="transmembrane region" description="Helical" evidence="5">
    <location>
        <begin position="77"/>
        <end position="96"/>
    </location>
</feature>
<comment type="subcellular location">
    <subcellularLocation>
        <location evidence="1">Membrane</location>
        <topology evidence="1">Multi-pass membrane protein</topology>
    </subcellularLocation>
</comment>
<feature type="transmembrane region" description="Helical" evidence="5">
    <location>
        <begin position="185"/>
        <end position="206"/>
    </location>
</feature>
<dbReference type="EMBL" id="FRCY01000018">
    <property type="protein sequence ID" value="SHN30919.1"/>
    <property type="molecule type" value="Genomic_DNA"/>
</dbReference>
<dbReference type="Gene3D" id="1.20.1530.20">
    <property type="match status" value="1"/>
</dbReference>
<dbReference type="GO" id="GO:0016020">
    <property type="term" value="C:membrane"/>
    <property type="evidence" value="ECO:0007669"/>
    <property type="project" value="UniProtKB-SubCell"/>
</dbReference>
<evidence type="ECO:0000313" key="6">
    <source>
        <dbReference type="EMBL" id="SHN30919.1"/>
    </source>
</evidence>
<organism evidence="6 7">
    <name type="scientific">Cyclobacterium lianum</name>
    <dbReference type="NCBI Taxonomy" id="388280"/>
    <lineage>
        <taxon>Bacteria</taxon>
        <taxon>Pseudomonadati</taxon>
        <taxon>Bacteroidota</taxon>
        <taxon>Cytophagia</taxon>
        <taxon>Cytophagales</taxon>
        <taxon>Cyclobacteriaceae</taxon>
        <taxon>Cyclobacterium</taxon>
    </lineage>
</organism>
<dbReference type="AlphaFoldDB" id="A0A1M7QIG5"/>
<reference evidence="6 7" key="1">
    <citation type="submission" date="2016-11" db="EMBL/GenBank/DDBJ databases">
        <authorList>
            <person name="Jaros S."/>
            <person name="Januszkiewicz K."/>
            <person name="Wedrychowicz H."/>
        </authorList>
    </citation>
    <scope>NUCLEOTIDE SEQUENCE [LARGE SCALE GENOMIC DNA]</scope>
    <source>
        <strain evidence="6 7">CGMCC 1.6102</strain>
    </source>
</reference>
<feature type="transmembrane region" description="Helical" evidence="5">
    <location>
        <begin position="108"/>
        <end position="134"/>
    </location>
</feature>
<protein>
    <submittedName>
        <fullName evidence="6">Bile acid:Na+ symporter, BASS family</fullName>
    </submittedName>
</protein>
<evidence type="ECO:0000313" key="7">
    <source>
        <dbReference type="Proteomes" id="UP000184513"/>
    </source>
</evidence>
<keyword evidence="3 5" id="KW-1133">Transmembrane helix</keyword>
<dbReference type="OrthoDB" id="9806785at2"/>
<dbReference type="RefSeq" id="WP_073097553.1">
    <property type="nucleotide sequence ID" value="NZ_FRCY01000018.1"/>
</dbReference>
<keyword evidence="2 5" id="KW-0812">Transmembrane</keyword>